<evidence type="ECO:0000313" key="2">
    <source>
        <dbReference type="Proteomes" id="UP000235965"/>
    </source>
</evidence>
<keyword evidence="2" id="KW-1185">Reference proteome</keyword>
<name>A0A2J7R6I3_9NEOP</name>
<gene>
    <name evidence="1" type="ORF">B7P43_G15866</name>
</gene>
<sequence length="70" mass="8153">MALCHNSKLGFKGVSKHRDFTSIKIPCCRRQFDRLLKDTAVSIMRMELLRVGPVLWRYLNFNLIGKSRVS</sequence>
<comment type="caution">
    <text evidence="1">The sequence shown here is derived from an EMBL/GenBank/DDBJ whole genome shotgun (WGS) entry which is preliminary data.</text>
</comment>
<evidence type="ECO:0000313" key="1">
    <source>
        <dbReference type="EMBL" id="PNF36447.1"/>
    </source>
</evidence>
<dbReference type="EMBL" id="NEVH01006756">
    <property type="protein sequence ID" value="PNF36447.1"/>
    <property type="molecule type" value="Genomic_DNA"/>
</dbReference>
<dbReference type="InParanoid" id="A0A2J7R6I3"/>
<protein>
    <submittedName>
        <fullName evidence="1">Uncharacterized protein</fullName>
    </submittedName>
</protein>
<dbReference type="AlphaFoldDB" id="A0A2J7R6I3"/>
<dbReference type="Proteomes" id="UP000235965">
    <property type="component" value="Unassembled WGS sequence"/>
</dbReference>
<reference evidence="1 2" key="1">
    <citation type="submission" date="2017-12" db="EMBL/GenBank/DDBJ databases">
        <title>Hemimetabolous genomes reveal molecular basis of termite eusociality.</title>
        <authorList>
            <person name="Harrison M.C."/>
            <person name="Jongepier E."/>
            <person name="Robertson H.M."/>
            <person name="Arning N."/>
            <person name="Bitard-Feildel T."/>
            <person name="Chao H."/>
            <person name="Childers C.P."/>
            <person name="Dinh H."/>
            <person name="Doddapaneni H."/>
            <person name="Dugan S."/>
            <person name="Gowin J."/>
            <person name="Greiner C."/>
            <person name="Han Y."/>
            <person name="Hu H."/>
            <person name="Hughes D.S.T."/>
            <person name="Huylmans A.-K."/>
            <person name="Kemena C."/>
            <person name="Kremer L.P.M."/>
            <person name="Lee S.L."/>
            <person name="Lopez-Ezquerra A."/>
            <person name="Mallet L."/>
            <person name="Monroy-Kuhn J.M."/>
            <person name="Moser A."/>
            <person name="Murali S.C."/>
            <person name="Muzny D.M."/>
            <person name="Otani S."/>
            <person name="Piulachs M.-D."/>
            <person name="Poelchau M."/>
            <person name="Qu J."/>
            <person name="Schaub F."/>
            <person name="Wada-Katsumata A."/>
            <person name="Worley K.C."/>
            <person name="Xie Q."/>
            <person name="Ylla G."/>
            <person name="Poulsen M."/>
            <person name="Gibbs R.A."/>
            <person name="Schal C."/>
            <person name="Richards S."/>
            <person name="Belles X."/>
            <person name="Korb J."/>
            <person name="Bornberg-Bauer E."/>
        </authorList>
    </citation>
    <scope>NUCLEOTIDE SEQUENCE [LARGE SCALE GENOMIC DNA]</scope>
    <source>
        <tissue evidence="1">Whole body</tissue>
    </source>
</reference>
<proteinExistence type="predicted"/>
<organism evidence="1 2">
    <name type="scientific">Cryptotermes secundus</name>
    <dbReference type="NCBI Taxonomy" id="105785"/>
    <lineage>
        <taxon>Eukaryota</taxon>
        <taxon>Metazoa</taxon>
        <taxon>Ecdysozoa</taxon>
        <taxon>Arthropoda</taxon>
        <taxon>Hexapoda</taxon>
        <taxon>Insecta</taxon>
        <taxon>Pterygota</taxon>
        <taxon>Neoptera</taxon>
        <taxon>Polyneoptera</taxon>
        <taxon>Dictyoptera</taxon>
        <taxon>Blattodea</taxon>
        <taxon>Blattoidea</taxon>
        <taxon>Termitoidae</taxon>
        <taxon>Kalotermitidae</taxon>
        <taxon>Cryptotermitinae</taxon>
        <taxon>Cryptotermes</taxon>
    </lineage>
</organism>
<accession>A0A2J7R6I3</accession>